<reference evidence="1 2" key="1">
    <citation type="submission" date="2023-04" db="EMBL/GenBank/DDBJ databases">
        <title>Forest soil microbial communities from Buena Vista Peninsula, Colon Province, Panama.</title>
        <authorList>
            <person name="Bouskill N."/>
        </authorList>
    </citation>
    <scope>NUCLEOTIDE SEQUENCE [LARGE SCALE GENOMIC DNA]</scope>
    <source>
        <strain evidence="1 2">GGS1</strain>
    </source>
</reference>
<dbReference type="RefSeq" id="WP_280874751.1">
    <property type="nucleotide sequence ID" value="NZ_JARXVH010000002.1"/>
</dbReference>
<dbReference type="EMBL" id="JARXVH010000002">
    <property type="protein sequence ID" value="MDH6213692.1"/>
    <property type="molecule type" value="Genomic_DNA"/>
</dbReference>
<comment type="caution">
    <text evidence="1">The sequence shown here is derived from an EMBL/GenBank/DDBJ whole genome shotgun (WGS) entry which is preliminary data.</text>
</comment>
<keyword evidence="2" id="KW-1185">Reference proteome</keyword>
<name>A0ABT6LBL1_9ACTN</name>
<gene>
    <name evidence="1" type="ORF">M2283_000975</name>
</gene>
<organism evidence="1 2">
    <name type="scientific">Streptomyces pseudovenezuelae</name>
    <dbReference type="NCBI Taxonomy" id="67350"/>
    <lineage>
        <taxon>Bacteria</taxon>
        <taxon>Bacillati</taxon>
        <taxon>Actinomycetota</taxon>
        <taxon>Actinomycetes</taxon>
        <taxon>Kitasatosporales</taxon>
        <taxon>Streptomycetaceae</taxon>
        <taxon>Streptomyces</taxon>
        <taxon>Streptomyces aurantiacus group</taxon>
    </lineage>
</organism>
<evidence type="ECO:0000313" key="1">
    <source>
        <dbReference type="EMBL" id="MDH6213692.1"/>
    </source>
</evidence>
<protein>
    <submittedName>
        <fullName evidence="1">NAD(P)-dependent dehydrogenase (Short-subunit alcohol dehydrogenase family)</fullName>
    </submittedName>
</protein>
<accession>A0ABT6LBL1</accession>
<evidence type="ECO:0000313" key="2">
    <source>
        <dbReference type="Proteomes" id="UP001160499"/>
    </source>
</evidence>
<proteinExistence type="predicted"/>
<dbReference type="Proteomes" id="UP001160499">
    <property type="component" value="Unassembled WGS sequence"/>
</dbReference>
<sequence>MIGDEVFGDEGVDASLGGSTKSLALELGPAGITVNTHSARLRRQVIGVNGGRST</sequence>